<dbReference type="OrthoDB" id="4244094at2"/>
<sequence>MSAENSPDFKLPEDRHQGLYIRTFKIAKDGTRYDDSGVITVESEPDAYAYHPSATWPACRCPKHRAS</sequence>
<comment type="caution">
    <text evidence="1">The sequence shown here is derived from an EMBL/GenBank/DDBJ whole genome shotgun (WGS) entry which is preliminary data.</text>
</comment>
<organism evidence="1 2">
    <name type="scientific">Streptomyces tateyamensis</name>
    <dbReference type="NCBI Taxonomy" id="565073"/>
    <lineage>
        <taxon>Bacteria</taxon>
        <taxon>Bacillati</taxon>
        <taxon>Actinomycetota</taxon>
        <taxon>Actinomycetes</taxon>
        <taxon>Kitasatosporales</taxon>
        <taxon>Streptomycetaceae</taxon>
        <taxon>Streptomyces</taxon>
    </lineage>
</organism>
<evidence type="ECO:0000313" key="2">
    <source>
        <dbReference type="Proteomes" id="UP000248039"/>
    </source>
</evidence>
<dbReference type="AlphaFoldDB" id="A0A2V4NIX2"/>
<dbReference type="RefSeq" id="WP_110666875.1">
    <property type="nucleotide sequence ID" value="NZ_PYBW01000023.1"/>
</dbReference>
<name>A0A2V4NIX2_9ACTN</name>
<accession>A0A2V4NIX2</accession>
<dbReference type="Proteomes" id="UP000248039">
    <property type="component" value="Unassembled WGS sequence"/>
</dbReference>
<dbReference type="EMBL" id="PYBW01000023">
    <property type="protein sequence ID" value="PYC85044.1"/>
    <property type="molecule type" value="Genomic_DNA"/>
</dbReference>
<gene>
    <name evidence="1" type="ORF">C7C46_07010</name>
</gene>
<proteinExistence type="predicted"/>
<protein>
    <submittedName>
        <fullName evidence="1">Uncharacterized protein</fullName>
    </submittedName>
</protein>
<keyword evidence="2" id="KW-1185">Reference proteome</keyword>
<evidence type="ECO:0000313" key="1">
    <source>
        <dbReference type="EMBL" id="PYC85044.1"/>
    </source>
</evidence>
<reference evidence="1 2" key="1">
    <citation type="submission" date="2018-03" db="EMBL/GenBank/DDBJ databases">
        <title>Bioinformatic expansion and discovery of thiopeptide antibiotics.</title>
        <authorList>
            <person name="Schwalen C.J."/>
            <person name="Hudson G.A."/>
            <person name="Mitchell D.A."/>
        </authorList>
    </citation>
    <scope>NUCLEOTIDE SEQUENCE [LARGE SCALE GENOMIC DNA]</scope>
    <source>
        <strain evidence="1 2">ATCC 21389</strain>
    </source>
</reference>